<dbReference type="AlphaFoldDB" id="A0A545UAC4"/>
<dbReference type="Gene3D" id="1.25.40.10">
    <property type="entry name" value="Tetratricopeptide repeat domain"/>
    <property type="match status" value="1"/>
</dbReference>
<dbReference type="SUPFAM" id="SSF48452">
    <property type="entry name" value="TPR-like"/>
    <property type="match status" value="1"/>
</dbReference>
<accession>A0A545UAC4</accession>
<evidence type="ECO:0000256" key="5">
    <source>
        <dbReference type="PROSITE-ProRule" id="PRU00339"/>
    </source>
</evidence>
<dbReference type="RefSeq" id="WP_142932347.1">
    <property type="nucleotide sequence ID" value="NZ_ML660166.1"/>
</dbReference>
<dbReference type="PROSITE" id="PS50005">
    <property type="entry name" value="TPR"/>
    <property type="match status" value="1"/>
</dbReference>
<organism evidence="9 10">
    <name type="scientific">Aliikangiella coralliicola</name>
    <dbReference type="NCBI Taxonomy" id="2592383"/>
    <lineage>
        <taxon>Bacteria</taxon>
        <taxon>Pseudomonadati</taxon>
        <taxon>Pseudomonadota</taxon>
        <taxon>Gammaproteobacteria</taxon>
        <taxon>Oceanospirillales</taxon>
        <taxon>Pleioneaceae</taxon>
        <taxon>Aliikangiella</taxon>
    </lineage>
</organism>
<comment type="subcellular location">
    <subcellularLocation>
        <location evidence="1">Cell envelope</location>
    </subcellularLocation>
</comment>
<keyword evidence="2" id="KW-0677">Repeat</keyword>
<evidence type="ECO:0000259" key="7">
    <source>
        <dbReference type="Pfam" id="PF23892"/>
    </source>
</evidence>
<dbReference type="PANTHER" id="PTHR47870:SF1">
    <property type="entry name" value="CYTOCHROME C-TYPE BIOGENESIS PROTEIN CCMH"/>
    <property type="match status" value="1"/>
</dbReference>
<feature type="repeat" description="TPR" evidence="5">
    <location>
        <begin position="176"/>
        <end position="209"/>
    </location>
</feature>
<comment type="caution">
    <text evidence="9">The sequence shown here is derived from an EMBL/GenBank/DDBJ whole genome shotgun (WGS) entry which is preliminary data.</text>
</comment>
<dbReference type="InterPro" id="IPR056413">
    <property type="entry name" value="TPR_CcmH_CycH"/>
</dbReference>
<dbReference type="Pfam" id="PF23892">
    <property type="entry name" value="Ig_CycH"/>
    <property type="match status" value="1"/>
</dbReference>
<protein>
    <submittedName>
        <fullName evidence="9">C-type cytochrome biogenesis protein CcmI</fullName>
    </submittedName>
</protein>
<dbReference type="PANTHER" id="PTHR47870">
    <property type="entry name" value="CYTOCHROME C-TYPE BIOGENESIS PROTEIN CCMH"/>
    <property type="match status" value="1"/>
</dbReference>
<name>A0A545UAC4_9GAMM</name>
<keyword evidence="4 5" id="KW-0802">TPR repeat</keyword>
<dbReference type="Proteomes" id="UP000315439">
    <property type="component" value="Unassembled WGS sequence"/>
</dbReference>
<dbReference type="OrthoDB" id="9776053at2"/>
<dbReference type="NCBIfam" id="TIGR03142">
    <property type="entry name" value="cytochro_ccmI"/>
    <property type="match status" value="1"/>
</dbReference>
<evidence type="ECO:0000256" key="3">
    <source>
        <dbReference type="ARBA" id="ARBA00022748"/>
    </source>
</evidence>
<keyword evidence="6" id="KW-0812">Transmembrane</keyword>
<evidence type="ECO:0000256" key="4">
    <source>
        <dbReference type="ARBA" id="ARBA00022803"/>
    </source>
</evidence>
<gene>
    <name evidence="9" type="primary">ccmI</name>
    <name evidence="9" type="ORF">FLL46_16015</name>
</gene>
<keyword evidence="10" id="KW-1185">Reference proteome</keyword>
<evidence type="ECO:0000256" key="6">
    <source>
        <dbReference type="SAM" id="Phobius"/>
    </source>
</evidence>
<keyword evidence="6" id="KW-0472">Membrane</keyword>
<evidence type="ECO:0000256" key="1">
    <source>
        <dbReference type="ARBA" id="ARBA00004196"/>
    </source>
</evidence>
<evidence type="ECO:0000256" key="2">
    <source>
        <dbReference type="ARBA" id="ARBA00022737"/>
    </source>
</evidence>
<keyword evidence="6" id="KW-1133">Transmembrane helix</keyword>
<dbReference type="InterPro" id="IPR051263">
    <property type="entry name" value="C-type_cytochrome_biogenesis"/>
</dbReference>
<dbReference type="GO" id="GO:0005886">
    <property type="term" value="C:plasma membrane"/>
    <property type="evidence" value="ECO:0007669"/>
    <property type="project" value="TreeGrafter"/>
</dbReference>
<evidence type="ECO:0000259" key="8">
    <source>
        <dbReference type="Pfam" id="PF23914"/>
    </source>
</evidence>
<dbReference type="GO" id="GO:0017004">
    <property type="term" value="P:cytochrome complex assembly"/>
    <property type="evidence" value="ECO:0007669"/>
    <property type="project" value="UniProtKB-KW"/>
</dbReference>
<reference evidence="9 10" key="1">
    <citation type="submission" date="2019-07" db="EMBL/GenBank/DDBJ databases">
        <title>Draft genome for Aliikangiella sp. M105.</title>
        <authorList>
            <person name="Wang G."/>
        </authorList>
    </citation>
    <scope>NUCLEOTIDE SEQUENCE [LARGE SCALE GENOMIC DNA]</scope>
    <source>
        <strain evidence="9 10">M105</strain>
    </source>
</reference>
<proteinExistence type="predicted"/>
<keyword evidence="3" id="KW-0201">Cytochrome c-type biogenesis</keyword>
<dbReference type="InterPro" id="IPR011990">
    <property type="entry name" value="TPR-like_helical_dom_sf"/>
</dbReference>
<feature type="transmembrane region" description="Helical" evidence="6">
    <location>
        <begin position="98"/>
        <end position="118"/>
    </location>
</feature>
<sequence>MILFAILFAVVAALILLPSQLSAQKKSLSQVEDSLDIRLQQLKHEFQFRTRELARRLKSGDLAQEEWQQLTEELQLDTTNSIESTQLASASKKSSKSVFVGVVMLAIVVAISVASYYFSGTYERAKKQLELISQLENDPQTIANLTKVIETENNRENLEKLYLALRTKVDLSPQDIKAWRALAMFNSRVGRTEEAHQAIKKALAIDPDNIDVQLELAQLYSSTDKNEDLNKANQLLKVIVRNNPQHEGAKLLLGFNSFALGYYQAAINSWQAILERRDPESSSAKMLKKSIDAAKQRLLSSNVASEANEKVAKDNNESELAENFQLKVKVIVPDSIRQTLEGNESLFVFAKAVNGPQFPLAVVKTNLRDLPELVTLSDANAMRPEFKLSNFSQVRITARISKSGNAIAQPGDIEGQSDILRAPFPSTSIAVELGKN</sequence>
<evidence type="ECO:0000313" key="9">
    <source>
        <dbReference type="EMBL" id="TQV86424.1"/>
    </source>
</evidence>
<dbReference type="GO" id="GO:0030313">
    <property type="term" value="C:cell envelope"/>
    <property type="evidence" value="ECO:0007669"/>
    <property type="project" value="UniProtKB-SubCell"/>
</dbReference>
<dbReference type="EMBL" id="VIKS01000010">
    <property type="protein sequence ID" value="TQV86424.1"/>
    <property type="molecule type" value="Genomic_DNA"/>
</dbReference>
<dbReference type="InterPro" id="IPR056412">
    <property type="entry name" value="Ig_CycH"/>
</dbReference>
<dbReference type="InterPro" id="IPR019734">
    <property type="entry name" value="TPR_rpt"/>
</dbReference>
<dbReference type="InterPro" id="IPR017560">
    <property type="entry name" value="Cyt_c_biogenesis_CcmI"/>
</dbReference>
<feature type="domain" description="Cytochrome c-type biogenesis protein H TPR" evidence="8">
    <location>
        <begin position="150"/>
        <end position="281"/>
    </location>
</feature>
<feature type="domain" description="Cytochrome c-type biogenesis protein H Ig-like" evidence="7">
    <location>
        <begin position="326"/>
        <end position="421"/>
    </location>
</feature>
<evidence type="ECO:0000313" key="10">
    <source>
        <dbReference type="Proteomes" id="UP000315439"/>
    </source>
</evidence>
<dbReference type="Pfam" id="PF23914">
    <property type="entry name" value="TPR_CcmH_CycH"/>
    <property type="match status" value="1"/>
</dbReference>